<evidence type="ECO:0000313" key="2">
    <source>
        <dbReference type="Proteomes" id="UP000283426"/>
    </source>
</evidence>
<organism evidence="1 2">
    <name type="scientific">Odoribacter splanchnicus</name>
    <dbReference type="NCBI Taxonomy" id="28118"/>
    <lineage>
        <taxon>Bacteria</taxon>
        <taxon>Pseudomonadati</taxon>
        <taxon>Bacteroidota</taxon>
        <taxon>Bacteroidia</taxon>
        <taxon>Bacteroidales</taxon>
        <taxon>Odoribacteraceae</taxon>
        <taxon>Odoribacter</taxon>
    </lineage>
</organism>
<comment type="caution">
    <text evidence="1">The sequence shown here is derived from an EMBL/GenBank/DDBJ whole genome shotgun (WGS) entry which is preliminary data.</text>
</comment>
<accession>A0A412W393</accession>
<name>A0A412W393_9BACT</name>
<evidence type="ECO:0000313" key="1">
    <source>
        <dbReference type="EMBL" id="RGV18203.1"/>
    </source>
</evidence>
<dbReference type="Proteomes" id="UP000283426">
    <property type="component" value="Unassembled WGS sequence"/>
</dbReference>
<proteinExistence type="predicted"/>
<dbReference type="EMBL" id="QRYW01000060">
    <property type="protein sequence ID" value="RGV18203.1"/>
    <property type="molecule type" value="Genomic_DNA"/>
</dbReference>
<protein>
    <submittedName>
        <fullName evidence="1">Uncharacterized protein</fullName>
    </submittedName>
</protein>
<gene>
    <name evidence="1" type="ORF">DWW24_20205</name>
</gene>
<sequence>MSENIERIINYNIMKKYLLGILFILTIINMVESRLTADHENKVNLKTLLEASSASAAGEYSCICVKCPEEEHGCLYYDYSVPADPNNPGNKTGYINDGQSHFCPGYQGRGWVEKHAIDVGLNCY</sequence>
<reference evidence="1 2" key="1">
    <citation type="submission" date="2018-08" db="EMBL/GenBank/DDBJ databases">
        <title>A genome reference for cultivated species of the human gut microbiota.</title>
        <authorList>
            <person name="Zou Y."/>
            <person name="Xue W."/>
            <person name="Luo G."/>
        </authorList>
    </citation>
    <scope>NUCLEOTIDE SEQUENCE [LARGE SCALE GENOMIC DNA]</scope>
    <source>
        <strain evidence="1 2">AF14-6AC</strain>
    </source>
</reference>
<dbReference type="AlphaFoldDB" id="A0A412W393"/>